<dbReference type="EMBL" id="MU267633">
    <property type="protein sequence ID" value="KAH7913328.1"/>
    <property type="molecule type" value="Genomic_DNA"/>
</dbReference>
<keyword evidence="2" id="KW-1185">Reference proteome</keyword>
<protein>
    <submittedName>
        <fullName evidence="1">Uncharacterized protein</fullName>
    </submittedName>
</protein>
<evidence type="ECO:0000313" key="2">
    <source>
        <dbReference type="Proteomes" id="UP000790377"/>
    </source>
</evidence>
<gene>
    <name evidence="1" type="ORF">BJ138DRAFT_649691</name>
</gene>
<reference evidence="1" key="1">
    <citation type="journal article" date="2021" name="New Phytol.">
        <title>Evolutionary innovations through gain and loss of genes in the ectomycorrhizal Boletales.</title>
        <authorList>
            <person name="Wu G."/>
            <person name="Miyauchi S."/>
            <person name="Morin E."/>
            <person name="Kuo A."/>
            <person name="Drula E."/>
            <person name="Varga T."/>
            <person name="Kohler A."/>
            <person name="Feng B."/>
            <person name="Cao Y."/>
            <person name="Lipzen A."/>
            <person name="Daum C."/>
            <person name="Hundley H."/>
            <person name="Pangilinan J."/>
            <person name="Johnson J."/>
            <person name="Barry K."/>
            <person name="LaButti K."/>
            <person name="Ng V."/>
            <person name="Ahrendt S."/>
            <person name="Min B."/>
            <person name="Choi I.G."/>
            <person name="Park H."/>
            <person name="Plett J.M."/>
            <person name="Magnuson J."/>
            <person name="Spatafora J.W."/>
            <person name="Nagy L.G."/>
            <person name="Henrissat B."/>
            <person name="Grigoriev I.V."/>
            <person name="Yang Z.L."/>
            <person name="Xu J."/>
            <person name="Martin F.M."/>
        </authorList>
    </citation>
    <scope>NUCLEOTIDE SEQUENCE</scope>
    <source>
        <strain evidence="1">ATCC 28755</strain>
    </source>
</reference>
<proteinExistence type="predicted"/>
<name>A0ACB8AJE0_9AGAM</name>
<dbReference type="Proteomes" id="UP000790377">
    <property type="component" value="Unassembled WGS sequence"/>
</dbReference>
<accession>A0ACB8AJE0</accession>
<organism evidence="1 2">
    <name type="scientific">Hygrophoropsis aurantiaca</name>
    <dbReference type="NCBI Taxonomy" id="72124"/>
    <lineage>
        <taxon>Eukaryota</taxon>
        <taxon>Fungi</taxon>
        <taxon>Dikarya</taxon>
        <taxon>Basidiomycota</taxon>
        <taxon>Agaricomycotina</taxon>
        <taxon>Agaricomycetes</taxon>
        <taxon>Agaricomycetidae</taxon>
        <taxon>Boletales</taxon>
        <taxon>Coniophorineae</taxon>
        <taxon>Hygrophoropsidaceae</taxon>
        <taxon>Hygrophoropsis</taxon>
    </lineage>
</organism>
<sequence>MRSTHGHLRRPGIIHHVATGAIKCFTVDDHPLKHRLSCNPPAIQPFIVGHTKPAPCTVRSSRRLLTSQSKLESMVAFSSWFSYRSTHIGPSPCAFQIYFLVLRGRDLLAFEHMYDEISTMTPYTRYQGVDTKSPQISAYMATVSSLAHQHQRLHEPLYYRLRKSIILACNRADMTIITWWLGFFFHTVYPGNRFVYLAGTISRRTWNVVVAIPPADGDVVPSAP</sequence>
<evidence type="ECO:0000313" key="1">
    <source>
        <dbReference type="EMBL" id="KAH7913328.1"/>
    </source>
</evidence>
<comment type="caution">
    <text evidence="1">The sequence shown here is derived from an EMBL/GenBank/DDBJ whole genome shotgun (WGS) entry which is preliminary data.</text>
</comment>